<gene>
    <name evidence="2" type="ORF">A3L11_10385</name>
</gene>
<dbReference type="EMBL" id="CP015103">
    <property type="protein sequence ID" value="ASJ09617.1"/>
    <property type="molecule type" value="Genomic_DNA"/>
</dbReference>
<accession>A0A2Z2MSG6</accession>
<feature type="region of interest" description="Disordered" evidence="1">
    <location>
        <begin position="388"/>
        <end position="411"/>
    </location>
</feature>
<organism evidence="2 3">
    <name type="scientific">Thermococcus siculi</name>
    <dbReference type="NCBI Taxonomy" id="72803"/>
    <lineage>
        <taxon>Archaea</taxon>
        <taxon>Methanobacteriati</taxon>
        <taxon>Methanobacteriota</taxon>
        <taxon>Thermococci</taxon>
        <taxon>Thermococcales</taxon>
        <taxon>Thermococcaceae</taxon>
        <taxon>Thermococcus</taxon>
    </lineage>
</organism>
<dbReference type="Proteomes" id="UP000250125">
    <property type="component" value="Chromosome"/>
</dbReference>
<protein>
    <recommendedName>
        <fullName evidence="4">Cell wall-binding repeat 2 family protein</fullName>
    </recommendedName>
</protein>
<evidence type="ECO:0000313" key="2">
    <source>
        <dbReference type="EMBL" id="ASJ09617.1"/>
    </source>
</evidence>
<reference evidence="2 3" key="1">
    <citation type="submission" date="2016-04" db="EMBL/GenBank/DDBJ databases">
        <title>Complete genome sequence of Thermococcus siculi type strain RG-20.</title>
        <authorList>
            <person name="Oger P.M."/>
        </authorList>
    </citation>
    <scope>NUCLEOTIDE SEQUENCE [LARGE SCALE GENOMIC DNA]</scope>
    <source>
        <strain evidence="2 3">RG-20</strain>
    </source>
</reference>
<dbReference type="AlphaFoldDB" id="A0A2Z2MSG6"/>
<dbReference type="RefSeq" id="WP_088856843.1">
    <property type="nucleotide sequence ID" value="NZ_CP015103.1"/>
</dbReference>
<dbReference type="Pfam" id="PF04122">
    <property type="entry name" value="CW_binding_2"/>
    <property type="match status" value="1"/>
</dbReference>
<sequence length="411" mass="45577">MEWKKLGIIFIGFMFILGTVPQDHGYVSASDQDIVILVTDNEADLAMAYSVAGILDADVVVSPWGTYDPAVSAEILSRGAEMVIIIGGPVAVPDDYTSDFSDFGIPYERWYGETRYETNLAVIEGLKTEFPEAFARIEVVMVANGRDGLALREYIEAVKIGPLGAYGTPMILLTDSGRADETLEALGQFTILKGLVYMGTFEGDEPMFPLNRDWMSDFARGRFGEGVTIEEKATSPGLRDTREVLLAVQNKTERAEELLDGLQIPAARMKLESAKGLIEQAWSEYRAGNYGKAYRLAMVASGDADFVIARAYREIMTIYQGSAKMRLERRLFQFGVMLKVLESNGYDVSDIEALLQQAREALNRGDYSRVLNDLIPQIKMKLAEKTIRRHGMPSIPQPNPPSRGRGRGSRP</sequence>
<name>A0A2Z2MSG6_9EURY</name>
<dbReference type="GeneID" id="33318650"/>
<evidence type="ECO:0000313" key="3">
    <source>
        <dbReference type="Proteomes" id="UP000250125"/>
    </source>
</evidence>
<evidence type="ECO:0000256" key="1">
    <source>
        <dbReference type="SAM" id="MobiDB-lite"/>
    </source>
</evidence>
<dbReference type="OrthoDB" id="86217at2157"/>
<evidence type="ECO:0008006" key="4">
    <source>
        <dbReference type="Google" id="ProtNLM"/>
    </source>
</evidence>
<dbReference type="KEGG" id="tsl:A3L11_10385"/>
<dbReference type="InterPro" id="IPR007253">
    <property type="entry name" value="Cell_wall-bd_2"/>
</dbReference>
<keyword evidence="3" id="KW-1185">Reference proteome</keyword>
<dbReference type="Gene3D" id="3.40.50.12090">
    <property type="match status" value="1"/>
</dbReference>
<proteinExistence type="predicted"/>